<reference evidence="3" key="2">
    <citation type="submission" date="2025-08" db="UniProtKB">
        <authorList>
            <consortium name="RefSeq"/>
        </authorList>
    </citation>
    <scope>IDENTIFICATION</scope>
    <source>
        <tissue evidence="3">Young leaves</tissue>
    </source>
</reference>
<dbReference type="KEGG" id="pda:103702085"/>
<evidence type="ECO:0000256" key="1">
    <source>
        <dbReference type="ARBA" id="ARBA00005437"/>
    </source>
</evidence>
<sequence length="202" mass="22138">MGAVTNITPVVSKIYCFSSQTTLMVRRRPQIVNGGGLVVMNSNQKVVFSVDGCGILGVKGELILRDGDGAPVLFIRKKGGVVQALSAHNRWNSYLMDYERPSKLVFSLREPKSRLLTKSAIKISIDAKENGKDGNFEVKGSFSERACTIMDRRGNVVAQVGLKETMANKDFYHVVVQPGYDQAFVIGVIAILDNIHGESTRC</sequence>
<dbReference type="GeneID" id="103702085"/>
<name>A0A8B7BPG8_PHODC</name>
<dbReference type="Proteomes" id="UP000228380">
    <property type="component" value="Chromosome 6"/>
</dbReference>
<evidence type="ECO:0000313" key="2">
    <source>
        <dbReference type="Proteomes" id="UP000228380"/>
    </source>
</evidence>
<protein>
    <submittedName>
        <fullName evidence="3">Protein LURP-one-related 6-like</fullName>
    </submittedName>
</protein>
<dbReference type="OrthoDB" id="1916253at2759"/>
<keyword evidence="2" id="KW-1185">Reference proteome</keyword>
<dbReference type="Pfam" id="PF04525">
    <property type="entry name" value="LOR"/>
    <property type="match status" value="1"/>
</dbReference>
<comment type="similarity">
    <text evidence="1">Belongs to the LOR family.</text>
</comment>
<dbReference type="InterPro" id="IPR007612">
    <property type="entry name" value="LOR"/>
</dbReference>
<dbReference type="PANTHER" id="PTHR31087">
    <property type="match status" value="1"/>
</dbReference>
<dbReference type="InterPro" id="IPR038595">
    <property type="entry name" value="LOR_sf"/>
</dbReference>
<dbReference type="InterPro" id="IPR025659">
    <property type="entry name" value="Tubby-like_C"/>
</dbReference>
<dbReference type="PANTHER" id="PTHR31087:SF3">
    <property type="entry name" value="PROTEIN LURP-ONE-RELATED 6"/>
    <property type="match status" value="1"/>
</dbReference>
<proteinExistence type="inferred from homology"/>
<dbReference type="RefSeq" id="XP_008782601.1">
    <property type="nucleotide sequence ID" value="XM_008784379.4"/>
</dbReference>
<gene>
    <name evidence="3" type="primary">LOC103702085</name>
</gene>
<dbReference type="AlphaFoldDB" id="A0A8B7BPG8"/>
<accession>A0A8B7BPG8</accession>
<dbReference type="SUPFAM" id="SSF54518">
    <property type="entry name" value="Tubby C-terminal domain-like"/>
    <property type="match status" value="1"/>
</dbReference>
<evidence type="ECO:0000313" key="3">
    <source>
        <dbReference type="RefSeq" id="XP_008782601.1"/>
    </source>
</evidence>
<reference evidence="2" key="1">
    <citation type="journal article" date="2019" name="Nat. Commun.">
        <title>Genome-wide association mapping of date palm fruit traits.</title>
        <authorList>
            <person name="Hazzouri K.M."/>
            <person name="Gros-Balthazard M."/>
            <person name="Flowers J.M."/>
            <person name="Copetti D."/>
            <person name="Lemansour A."/>
            <person name="Lebrun M."/>
            <person name="Masmoudi K."/>
            <person name="Ferrand S."/>
            <person name="Dhar M.I."/>
            <person name="Fresquez Z.A."/>
            <person name="Rosas U."/>
            <person name="Zhang J."/>
            <person name="Talag J."/>
            <person name="Lee S."/>
            <person name="Kudrna D."/>
            <person name="Powell R.F."/>
            <person name="Leitch I.J."/>
            <person name="Krueger R.R."/>
            <person name="Wing R.A."/>
            <person name="Amiri K.M.A."/>
            <person name="Purugganan M.D."/>
        </authorList>
    </citation>
    <scope>NUCLEOTIDE SEQUENCE [LARGE SCALE GENOMIC DNA]</scope>
    <source>
        <strain evidence="2">cv. Khalas</strain>
    </source>
</reference>
<organism evidence="2 3">
    <name type="scientific">Phoenix dactylifera</name>
    <name type="common">Date palm</name>
    <dbReference type="NCBI Taxonomy" id="42345"/>
    <lineage>
        <taxon>Eukaryota</taxon>
        <taxon>Viridiplantae</taxon>
        <taxon>Streptophyta</taxon>
        <taxon>Embryophyta</taxon>
        <taxon>Tracheophyta</taxon>
        <taxon>Spermatophyta</taxon>
        <taxon>Magnoliopsida</taxon>
        <taxon>Liliopsida</taxon>
        <taxon>Arecaceae</taxon>
        <taxon>Coryphoideae</taxon>
        <taxon>Phoeniceae</taxon>
        <taxon>Phoenix</taxon>
    </lineage>
</organism>
<dbReference type="Gene3D" id="2.40.160.200">
    <property type="entry name" value="LURP1-related"/>
    <property type="match status" value="1"/>
</dbReference>